<proteinExistence type="predicted"/>
<evidence type="ECO:0000313" key="1">
    <source>
        <dbReference type="EMBL" id="AWX43914.1"/>
    </source>
</evidence>
<organism evidence="1 2">
    <name type="scientific">Flagellimonas maritima</name>
    <dbReference type="NCBI Taxonomy" id="1383885"/>
    <lineage>
        <taxon>Bacteria</taxon>
        <taxon>Pseudomonadati</taxon>
        <taxon>Bacteroidota</taxon>
        <taxon>Flavobacteriia</taxon>
        <taxon>Flavobacteriales</taxon>
        <taxon>Flavobacteriaceae</taxon>
        <taxon>Flagellimonas</taxon>
    </lineage>
</organism>
<gene>
    <name evidence="1" type="ORF">HME9304_00912</name>
</gene>
<dbReference type="KEGG" id="spon:HME9304_00912"/>
<accession>A0A2Z4LQT5</accession>
<dbReference type="Proteomes" id="UP000248536">
    <property type="component" value="Chromosome"/>
</dbReference>
<protein>
    <submittedName>
        <fullName evidence="1">Uncharacterized protein</fullName>
    </submittedName>
</protein>
<keyword evidence="2" id="KW-1185">Reference proteome</keyword>
<name>A0A2Z4LQT5_9FLAO</name>
<sequence>MPIFVAMNATISIITGDIIDSRKVKPETWLPDLKKILDAYGKEPTNWEVYRGDSFQLEVSPEIVLEAAIHIKATLKQKKGLDVRMGIGLGKKDYDSEKITESNGSAFVYSGECFENLKKQTLALKSSMTSFDNTINLMLELAALTMDNWLPATSRVVKTALENPEANQKELAALLETTQSNISEALLRAGFEEVQKLIQFYKAQLTRT</sequence>
<dbReference type="AlphaFoldDB" id="A0A2Z4LQT5"/>
<dbReference type="EMBL" id="CP030104">
    <property type="protein sequence ID" value="AWX43914.1"/>
    <property type="molecule type" value="Genomic_DNA"/>
</dbReference>
<evidence type="ECO:0000313" key="2">
    <source>
        <dbReference type="Proteomes" id="UP000248536"/>
    </source>
</evidence>
<reference evidence="1 2" key="1">
    <citation type="submission" date="2018-06" db="EMBL/GenBank/DDBJ databases">
        <title>Spongiibacterium sp. HME9304 Genome sequencing and assembly.</title>
        <authorList>
            <person name="Kang H."/>
            <person name="Kim H."/>
            <person name="Joh K."/>
        </authorList>
    </citation>
    <scope>NUCLEOTIDE SEQUENCE [LARGE SCALE GENOMIC DNA]</scope>
    <source>
        <strain evidence="1 2">HME9304</strain>
    </source>
</reference>